<feature type="transmembrane region" description="Helical" evidence="1">
    <location>
        <begin position="58"/>
        <end position="78"/>
    </location>
</feature>
<evidence type="ECO:0000313" key="4">
    <source>
        <dbReference type="Proteomes" id="UP000480246"/>
    </source>
</evidence>
<proteinExistence type="predicted"/>
<feature type="domain" description="Histidine kinase/HSP90-like ATPase" evidence="2">
    <location>
        <begin position="315"/>
        <end position="422"/>
    </location>
</feature>
<keyword evidence="1" id="KW-1133">Transmembrane helix</keyword>
<dbReference type="AlphaFoldDB" id="A0A7C8GTN5"/>
<sequence length="422" mass="48894">MIPLYINISLDVLSIFCIIYLVGRDKISLNLHLLKWFLFLWLYCYFDSLQWIGQENFIIFPVQSRAAIAGLFVLILFINSFIMKASHIEIVFLTLFVYVIWFLIRLASMTWIDFAGWSETLLPLLTVGISLTVVILEMTTFKQYLISELTSFVKIIIVCVFGLLFYIVLTSVNQQQLIISPALITFIVIVLLAVFCWMVYEQRQSQIMRNRLKVIEEYIPIIDDLVAEVRSRQHEFSNKLLAISSVLHSSENMDQARLEVEKYIENVQLTKGQYELLNMDHKVIAGFLYTKMKRAEQSNIVIKIDRSVPVDSLPCEDYDLIEILGILVDNAIEACYGGESIVIKFHKRNARYELTVSNPGEYISNDQFMQFFKLGYSTKSTYSKDRGYGLYNVQQIAKQYNGKVIARNEQMSEMMVTIGVQF</sequence>
<dbReference type="GO" id="GO:0042802">
    <property type="term" value="F:identical protein binding"/>
    <property type="evidence" value="ECO:0007669"/>
    <property type="project" value="TreeGrafter"/>
</dbReference>
<feature type="transmembrane region" description="Helical" evidence="1">
    <location>
        <begin position="178"/>
        <end position="200"/>
    </location>
</feature>
<dbReference type="Gene3D" id="3.30.565.10">
    <property type="entry name" value="Histidine kinase-like ATPase, C-terminal domain"/>
    <property type="match status" value="1"/>
</dbReference>
<keyword evidence="4" id="KW-1185">Reference proteome</keyword>
<feature type="transmembrane region" description="Helical" evidence="1">
    <location>
        <begin position="120"/>
        <end position="140"/>
    </location>
</feature>
<dbReference type="SMART" id="SM00387">
    <property type="entry name" value="HATPase_c"/>
    <property type="match status" value="1"/>
</dbReference>
<feature type="transmembrane region" description="Helical" evidence="1">
    <location>
        <begin position="6"/>
        <end position="22"/>
    </location>
</feature>
<feature type="transmembrane region" description="Helical" evidence="1">
    <location>
        <begin position="90"/>
        <end position="108"/>
    </location>
</feature>
<accession>A0A7C8GTN5</accession>
<feature type="transmembrane region" description="Helical" evidence="1">
    <location>
        <begin position="34"/>
        <end position="52"/>
    </location>
</feature>
<feature type="transmembrane region" description="Helical" evidence="1">
    <location>
        <begin position="152"/>
        <end position="172"/>
    </location>
</feature>
<evidence type="ECO:0000313" key="3">
    <source>
        <dbReference type="EMBL" id="KAB8137736.1"/>
    </source>
</evidence>
<dbReference type="SUPFAM" id="SSF55874">
    <property type="entry name" value="ATPase domain of HSP90 chaperone/DNA topoisomerase II/histidine kinase"/>
    <property type="match status" value="1"/>
</dbReference>
<dbReference type="Proteomes" id="UP000480246">
    <property type="component" value="Unassembled WGS sequence"/>
</dbReference>
<name>A0A7C8GTN5_9BACI</name>
<dbReference type="InterPro" id="IPR003594">
    <property type="entry name" value="HATPase_dom"/>
</dbReference>
<protein>
    <submittedName>
        <fullName evidence="3">GHKL domain-containing protein</fullName>
    </submittedName>
</protein>
<keyword evidence="1" id="KW-0472">Membrane</keyword>
<dbReference type="EMBL" id="WEID01000036">
    <property type="protein sequence ID" value="KAB8137736.1"/>
    <property type="molecule type" value="Genomic_DNA"/>
</dbReference>
<dbReference type="OrthoDB" id="9792686at2"/>
<evidence type="ECO:0000259" key="2">
    <source>
        <dbReference type="SMART" id="SM00387"/>
    </source>
</evidence>
<dbReference type="PANTHER" id="PTHR40448:SF1">
    <property type="entry name" value="TWO-COMPONENT SENSOR HISTIDINE KINASE"/>
    <property type="match status" value="1"/>
</dbReference>
<comment type="caution">
    <text evidence="3">The sequence shown here is derived from an EMBL/GenBank/DDBJ whole genome shotgun (WGS) entry which is preliminary data.</text>
</comment>
<organism evidence="3 4">
    <name type="scientific">Gracilibacillus oryzae</name>
    <dbReference type="NCBI Taxonomy" id="1672701"/>
    <lineage>
        <taxon>Bacteria</taxon>
        <taxon>Bacillati</taxon>
        <taxon>Bacillota</taxon>
        <taxon>Bacilli</taxon>
        <taxon>Bacillales</taxon>
        <taxon>Bacillaceae</taxon>
        <taxon>Gracilibacillus</taxon>
    </lineage>
</organism>
<keyword evidence="1" id="KW-0812">Transmembrane</keyword>
<gene>
    <name evidence="3" type="ORF">F9U64_07985</name>
</gene>
<reference evidence="3 4" key="1">
    <citation type="submission" date="2019-10" db="EMBL/GenBank/DDBJ databases">
        <title>Gracilibacillus sp. nov. isolated from rice seeds.</title>
        <authorList>
            <person name="He S."/>
        </authorList>
    </citation>
    <scope>NUCLEOTIDE SEQUENCE [LARGE SCALE GENOMIC DNA]</scope>
    <source>
        <strain evidence="3 4">TD8</strain>
    </source>
</reference>
<dbReference type="RefSeq" id="WP_153402471.1">
    <property type="nucleotide sequence ID" value="NZ_ML762427.1"/>
</dbReference>
<dbReference type="PANTHER" id="PTHR40448">
    <property type="entry name" value="TWO-COMPONENT SENSOR HISTIDINE KINASE"/>
    <property type="match status" value="1"/>
</dbReference>
<evidence type="ECO:0000256" key="1">
    <source>
        <dbReference type="SAM" id="Phobius"/>
    </source>
</evidence>
<dbReference type="InterPro" id="IPR036890">
    <property type="entry name" value="HATPase_C_sf"/>
</dbReference>
<dbReference type="Pfam" id="PF02518">
    <property type="entry name" value="HATPase_c"/>
    <property type="match status" value="1"/>
</dbReference>